<dbReference type="InterPro" id="IPR001611">
    <property type="entry name" value="Leu-rich_rpt"/>
</dbReference>
<name>A0A6P3UTV8_BOMIM</name>
<proteinExistence type="predicted"/>
<dbReference type="InterPro" id="IPR032675">
    <property type="entry name" value="LRR_dom_sf"/>
</dbReference>
<dbReference type="AlphaFoldDB" id="A0A6P3UTV8"/>
<dbReference type="KEGG" id="bim:105680756"/>
<dbReference type="Proteomes" id="UP000515180">
    <property type="component" value="Unplaced"/>
</dbReference>
<evidence type="ECO:0000313" key="1">
    <source>
        <dbReference type="Proteomes" id="UP000515180"/>
    </source>
</evidence>
<keyword evidence="1" id="KW-1185">Reference proteome</keyword>
<evidence type="ECO:0000313" key="2">
    <source>
        <dbReference type="RefSeq" id="XP_012241042.1"/>
    </source>
</evidence>
<reference evidence="2" key="1">
    <citation type="submission" date="2025-08" db="UniProtKB">
        <authorList>
            <consortium name="RefSeq"/>
        </authorList>
    </citation>
    <scope>IDENTIFICATION</scope>
</reference>
<protein>
    <submittedName>
        <fullName evidence="2">Uncharacterized protein LOC105680756</fullName>
    </submittedName>
</protein>
<gene>
    <name evidence="2" type="primary">LOC105680756</name>
</gene>
<organism evidence="1 2">
    <name type="scientific">Bombus impatiens</name>
    <name type="common">Bumblebee</name>
    <dbReference type="NCBI Taxonomy" id="132113"/>
    <lineage>
        <taxon>Eukaryota</taxon>
        <taxon>Metazoa</taxon>
        <taxon>Ecdysozoa</taxon>
        <taxon>Arthropoda</taxon>
        <taxon>Hexapoda</taxon>
        <taxon>Insecta</taxon>
        <taxon>Pterygota</taxon>
        <taxon>Neoptera</taxon>
        <taxon>Endopterygota</taxon>
        <taxon>Hymenoptera</taxon>
        <taxon>Apocrita</taxon>
        <taxon>Aculeata</taxon>
        <taxon>Apoidea</taxon>
        <taxon>Anthophila</taxon>
        <taxon>Apidae</taxon>
        <taxon>Bombus</taxon>
        <taxon>Pyrobombus</taxon>
    </lineage>
</organism>
<dbReference type="PROSITE" id="PS51450">
    <property type="entry name" value="LRR"/>
    <property type="match status" value="1"/>
</dbReference>
<dbReference type="SUPFAM" id="SSF52058">
    <property type="entry name" value="L domain-like"/>
    <property type="match status" value="1"/>
</dbReference>
<dbReference type="Gene3D" id="3.80.10.10">
    <property type="entry name" value="Ribonuclease Inhibitor"/>
    <property type="match status" value="1"/>
</dbReference>
<dbReference type="OrthoDB" id="10022853at2759"/>
<dbReference type="RefSeq" id="XP_012241042.1">
    <property type="nucleotide sequence ID" value="XM_012385619.3"/>
</dbReference>
<accession>A0A6P3UTV8</accession>
<dbReference type="GeneID" id="105680756"/>
<sequence>MLVLLISPIGRSVQEQTYRQIGKYEVRDKMENMADVIVQESDLGSKILHLNVWAIGGNGFKNLTPARLNFRQEPKQLSFLYLMYNKINEISQDLIGGRAAFVGAEFRIEWHRTDRQELGYSTRNPTRIGVRLGYLILEGNQLGRVSYIDYKQLIGLYDLNLDYNQIANISYLRFNLL</sequence>